<feature type="compositionally biased region" description="Basic and acidic residues" evidence="1">
    <location>
        <begin position="1843"/>
        <end position="1858"/>
    </location>
</feature>
<feature type="compositionally biased region" description="Basic and acidic residues" evidence="1">
    <location>
        <begin position="60"/>
        <end position="137"/>
    </location>
</feature>
<feature type="compositionally biased region" description="Low complexity" evidence="1">
    <location>
        <begin position="2013"/>
        <end position="2022"/>
    </location>
</feature>
<feature type="compositionally biased region" description="Low complexity" evidence="1">
    <location>
        <begin position="2034"/>
        <end position="2043"/>
    </location>
</feature>
<dbReference type="GO" id="GO:0000226">
    <property type="term" value="P:microtubule cytoskeleton organization"/>
    <property type="evidence" value="ECO:0007669"/>
    <property type="project" value="InterPro"/>
</dbReference>
<dbReference type="GO" id="GO:0005874">
    <property type="term" value="C:microtubule"/>
    <property type="evidence" value="ECO:0007669"/>
    <property type="project" value="InterPro"/>
</dbReference>
<feature type="region of interest" description="Disordered" evidence="1">
    <location>
        <begin position="2310"/>
        <end position="2373"/>
    </location>
</feature>
<feature type="compositionally biased region" description="Low complexity" evidence="1">
    <location>
        <begin position="2208"/>
        <end position="2227"/>
    </location>
</feature>
<organism evidence="2 3">
    <name type="scientific">Argiope bruennichi</name>
    <name type="common">Wasp spider</name>
    <name type="synonym">Aranea bruennichi</name>
    <dbReference type="NCBI Taxonomy" id="94029"/>
    <lineage>
        <taxon>Eukaryota</taxon>
        <taxon>Metazoa</taxon>
        <taxon>Ecdysozoa</taxon>
        <taxon>Arthropoda</taxon>
        <taxon>Chelicerata</taxon>
        <taxon>Arachnida</taxon>
        <taxon>Araneae</taxon>
        <taxon>Araneomorphae</taxon>
        <taxon>Entelegynae</taxon>
        <taxon>Araneoidea</taxon>
        <taxon>Araneidae</taxon>
        <taxon>Argiope</taxon>
    </lineage>
</organism>
<dbReference type="GO" id="GO:0007409">
    <property type="term" value="P:axonogenesis"/>
    <property type="evidence" value="ECO:0007669"/>
    <property type="project" value="TreeGrafter"/>
</dbReference>
<evidence type="ECO:0000313" key="3">
    <source>
        <dbReference type="Proteomes" id="UP000807504"/>
    </source>
</evidence>
<feature type="compositionally biased region" description="Basic and acidic residues" evidence="1">
    <location>
        <begin position="1067"/>
        <end position="1078"/>
    </location>
</feature>
<feature type="compositionally biased region" description="Basic and acidic residues" evidence="1">
    <location>
        <begin position="2753"/>
        <end position="2765"/>
    </location>
</feature>
<feature type="region of interest" description="Disordered" evidence="1">
    <location>
        <begin position="1507"/>
        <end position="1547"/>
    </location>
</feature>
<feature type="compositionally biased region" description="Low complexity" evidence="1">
    <location>
        <begin position="1151"/>
        <end position="1162"/>
    </location>
</feature>
<gene>
    <name evidence="2" type="ORF">HNY73_003118</name>
</gene>
<feature type="compositionally biased region" description="Basic and acidic residues" evidence="1">
    <location>
        <begin position="1169"/>
        <end position="1187"/>
    </location>
</feature>
<feature type="compositionally biased region" description="Polar residues" evidence="1">
    <location>
        <begin position="2312"/>
        <end position="2324"/>
    </location>
</feature>
<feature type="compositionally biased region" description="Polar residues" evidence="1">
    <location>
        <begin position="2599"/>
        <end position="2634"/>
    </location>
</feature>
<feature type="region of interest" description="Disordered" evidence="1">
    <location>
        <begin position="1942"/>
        <end position="1973"/>
    </location>
</feature>
<feature type="region of interest" description="Disordered" evidence="1">
    <location>
        <begin position="2733"/>
        <end position="2841"/>
    </location>
</feature>
<dbReference type="PANTHER" id="PTHR13843:SF12">
    <property type="entry name" value="ATPASE F1_V1_A1 COMPLEX ALPHA_BETA SUBUNIT NUCLEOTIDE-BINDING DOMAIN-CONTAINING PROTEIN"/>
    <property type="match status" value="1"/>
</dbReference>
<accession>A0A8T0FX16</accession>
<feature type="compositionally biased region" description="Low complexity" evidence="1">
    <location>
        <begin position="2701"/>
        <end position="2710"/>
    </location>
</feature>
<feature type="compositionally biased region" description="Low complexity" evidence="1">
    <location>
        <begin position="1745"/>
        <end position="1757"/>
    </location>
</feature>
<dbReference type="GO" id="GO:0016358">
    <property type="term" value="P:dendrite development"/>
    <property type="evidence" value="ECO:0007669"/>
    <property type="project" value="TreeGrafter"/>
</dbReference>
<feature type="region of interest" description="Disordered" evidence="1">
    <location>
        <begin position="2013"/>
        <end position="2079"/>
    </location>
</feature>
<dbReference type="GO" id="GO:0003779">
    <property type="term" value="F:actin binding"/>
    <property type="evidence" value="ECO:0007669"/>
    <property type="project" value="TreeGrafter"/>
</dbReference>
<feature type="compositionally biased region" description="Basic and acidic residues" evidence="1">
    <location>
        <begin position="204"/>
        <end position="225"/>
    </location>
</feature>
<reference evidence="2" key="1">
    <citation type="journal article" date="2020" name="bioRxiv">
        <title>Chromosome-level reference genome of the European wasp spider Argiope bruennichi: a resource for studies on range expansion and evolutionary adaptation.</title>
        <authorList>
            <person name="Sheffer M.M."/>
            <person name="Hoppe A."/>
            <person name="Krehenwinkel H."/>
            <person name="Uhl G."/>
            <person name="Kuss A.W."/>
            <person name="Jensen L."/>
            <person name="Jensen C."/>
            <person name="Gillespie R.G."/>
            <person name="Hoff K.J."/>
            <person name="Prost S."/>
        </authorList>
    </citation>
    <scope>NUCLEOTIDE SEQUENCE</scope>
</reference>
<dbReference type="InterPro" id="IPR026074">
    <property type="entry name" value="MAP1"/>
</dbReference>
<dbReference type="GO" id="GO:0008017">
    <property type="term" value="F:microtubule binding"/>
    <property type="evidence" value="ECO:0007669"/>
    <property type="project" value="InterPro"/>
</dbReference>
<name>A0A8T0FX16_ARGBR</name>
<feature type="compositionally biased region" description="Basic and acidic residues" evidence="1">
    <location>
        <begin position="3216"/>
        <end position="3241"/>
    </location>
</feature>
<feature type="compositionally biased region" description="Polar residues" evidence="1">
    <location>
        <begin position="2806"/>
        <end position="2822"/>
    </location>
</feature>
<feature type="compositionally biased region" description="Basic and acidic residues" evidence="1">
    <location>
        <begin position="150"/>
        <end position="164"/>
    </location>
</feature>
<dbReference type="EMBL" id="JABXBU010000002">
    <property type="protein sequence ID" value="KAF8795246.1"/>
    <property type="molecule type" value="Genomic_DNA"/>
</dbReference>
<feature type="compositionally biased region" description="Polar residues" evidence="1">
    <location>
        <begin position="2254"/>
        <end position="2267"/>
    </location>
</feature>
<feature type="region of interest" description="Disordered" evidence="1">
    <location>
        <begin position="1113"/>
        <end position="1254"/>
    </location>
</feature>
<feature type="compositionally biased region" description="Polar residues" evidence="1">
    <location>
        <begin position="2151"/>
        <end position="2165"/>
    </location>
</feature>
<feature type="compositionally biased region" description="Basic and acidic residues" evidence="1">
    <location>
        <begin position="2690"/>
        <end position="2700"/>
    </location>
</feature>
<dbReference type="GO" id="GO:0005829">
    <property type="term" value="C:cytosol"/>
    <property type="evidence" value="ECO:0007669"/>
    <property type="project" value="TreeGrafter"/>
</dbReference>
<feature type="region of interest" description="Disordered" evidence="1">
    <location>
        <begin position="1"/>
        <end position="391"/>
    </location>
</feature>
<evidence type="ECO:0000313" key="2">
    <source>
        <dbReference type="EMBL" id="KAF8795246.1"/>
    </source>
</evidence>
<comment type="caution">
    <text evidence="2">The sequence shown here is derived from an EMBL/GenBank/DDBJ whole genome shotgun (WGS) entry which is preliminary data.</text>
</comment>
<feature type="region of interest" description="Disordered" evidence="1">
    <location>
        <begin position="2207"/>
        <end position="2281"/>
    </location>
</feature>
<proteinExistence type="predicted"/>
<reference evidence="2" key="2">
    <citation type="submission" date="2020-06" db="EMBL/GenBank/DDBJ databases">
        <authorList>
            <person name="Sheffer M."/>
        </authorList>
    </citation>
    <scope>NUCLEOTIDE SEQUENCE</scope>
</reference>
<feature type="compositionally biased region" description="Basic and acidic residues" evidence="1">
    <location>
        <begin position="1758"/>
        <end position="1768"/>
    </location>
</feature>
<feature type="compositionally biased region" description="Basic and acidic residues" evidence="1">
    <location>
        <begin position="417"/>
        <end position="429"/>
    </location>
</feature>
<dbReference type="Proteomes" id="UP000807504">
    <property type="component" value="Unassembled WGS sequence"/>
</dbReference>
<dbReference type="PANTHER" id="PTHR13843">
    <property type="entry name" value="MICROTUBULE-ASSOCIATED PROTEIN"/>
    <property type="match status" value="1"/>
</dbReference>
<feature type="region of interest" description="Disordered" evidence="1">
    <location>
        <begin position="2109"/>
        <end position="2179"/>
    </location>
</feature>
<feature type="compositionally biased region" description="Low complexity" evidence="1">
    <location>
        <begin position="2053"/>
        <end position="2065"/>
    </location>
</feature>
<feature type="region of interest" description="Disordered" evidence="1">
    <location>
        <begin position="1720"/>
        <end position="1768"/>
    </location>
</feature>
<feature type="compositionally biased region" description="Polar residues" evidence="1">
    <location>
        <begin position="3177"/>
        <end position="3215"/>
    </location>
</feature>
<dbReference type="GO" id="GO:0005875">
    <property type="term" value="C:microtubule associated complex"/>
    <property type="evidence" value="ECO:0007669"/>
    <property type="project" value="TreeGrafter"/>
</dbReference>
<evidence type="ECO:0000256" key="1">
    <source>
        <dbReference type="SAM" id="MobiDB-lite"/>
    </source>
</evidence>
<feature type="region of interest" description="Disordered" evidence="1">
    <location>
        <begin position="1051"/>
        <end position="1078"/>
    </location>
</feature>
<feature type="region of interest" description="Disordered" evidence="1">
    <location>
        <begin position="3005"/>
        <end position="3026"/>
    </location>
</feature>
<feature type="compositionally biased region" description="Polar residues" evidence="1">
    <location>
        <begin position="2830"/>
        <end position="2841"/>
    </location>
</feature>
<protein>
    <submittedName>
        <fullName evidence="2">Microtubule-associated protein futsch like protein</fullName>
    </submittedName>
</protein>
<feature type="compositionally biased region" description="Polar residues" evidence="1">
    <location>
        <begin position="593"/>
        <end position="602"/>
    </location>
</feature>
<feature type="compositionally biased region" description="Basic and acidic residues" evidence="1">
    <location>
        <begin position="514"/>
        <end position="563"/>
    </location>
</feature>
<feature type="compositionally biased region" description="Polar residues" evidence="1">
    <location>
        <begin position="2111"/>
        <end position="2125"/>
    </location>
</feature>
<dbReference type="GO" id="GO:0030425">
    <property type="term" value="C:dendrite"/>
    <property type="evidence" value="ECO:0007669"/>
    <property type="project" value="TreeGrafter"/>
</dbReference>
<feature type="compositionally biased region" description="Basic and acidic residues" evidence="1">
    <location>
        <begin position="1194"/>
        <end position="1219"/>
    </location>
</feature>
<feature type="compositionally biased region" description="Polar residues" evidence="1">
    <location>
        <begin position="1951"/>
        <end position="1964"/>
    </location>
</feature>
<feature type="compositionally biased region" description="Low complexity" evidence="1">
    <location>
        <begin position="3118"/>
        <end position="3141"/>
    </location>
</feature>
<dbReference type="GO" id="GO:0031114">
    <property type="term" value="P:regulation of microtubule depolymerization"/>
    <property type="evidence" value="ECO:0007669"/>
    <property type="project" value="TreeGrafter"/>
</dbReference>
<feature type="region of interest" description="Disordered" evidence="1">
    <location>
        <begin position="514"/>
        <end position="671"/>
    </location>
</feature>
<feature type="compositionally biased region" description="Basic and acidic residues" evidence="1">
    <location>
        <begin position="337"/>
        <end position="377"/>
    </location>
</feature>
<feature type="compositionally biased region" description="Basic and acidic residues" evidence="1">
    <location>
        <begin position="3142"/>
        <end position="3160"/>
    </location>
</feature>
<feature type="compositionally biased region" description="Low complexity" evidence="1">
    <location>
        <begin position="2334"/>
        <end position="2343"/>
    </location>
</feature>
<feature type="compositionally biased region" description="Basic and acidic residues" evidence="1">
    <location>
        <begin position="1234"/>
        <end position="1253"/>
    </location>
</feature>
<feature type="compositionally biased region" description="Polar residues" evidence="1">
    <location>
        <begin position="2352"/>
        <end position="2366"/>
    </location>
</feature>
<feature type="region of interest" description="Disordered" evidence="1">
    <location>
        <begin position="1789"/>
        <end position="1808"/>
    </location>
</feature>
<feature type="compositionally biased region" description="Basic and acidic residues" evidence="1">
    <location>
        <begin position="3065"/>
        <end position="3117"/>
    </location>
</feature>
<feature type="region of interest" description="Disordered" evidence="1">
    <location>
        <begin position="2594"/>
        <end position="2634"/>
    </location>
</feature>
<feature type="compositionally biased region" description="Basic residues" evidence="1">
    <location>
        <begin position="48"/>
        <end position="58"/>
    </location>
</feature>
<dbReference type="GO" id="GO:0045202">
    <property type="term" value="C:synapse"/>
    <property type="evidence" value="ECO:0007669"/>
    <property type="project" value="TreeGrafter"/>
</dbReference>
<feature type="region of interest" description="Disordered" evidence="1">
    <location>
        <begin position="2897"/>
        <end position="2942"/>
    </location>
</feature>
<feature type="compositionally biased region" description="Basic and acidic residues" evidence="1">
    <location>
        <begin position="1792"/>
        <end position="1808"/>
    </location>
</feature>
<feature type="region of interest" description="Disordered" evidence="1">
    <location>
        <begin position="3052"/>
        <end position="3245"/>
    </location>
</feature>
<dbReference type="GO" id="GO:0043025">
    <property type="term" value="C:neuronal cell body"/>
    <property type="evidence" value="ECO:0007669"/>
    <property type="project" value="TreeGrafter"/>
</dbReference>
<feature type="compositionally biased region" description="Basic and acidic residues" evidence="1">
    <location>
        <begin position="2775"/>
        <end position="2791"/>
    </location>
</feature>
<feature type="compositionally biased region" description="Basic and acidic residues" evidence="1">
    <location>
        <begin position="250"/>
        <end position="305"/>
    </location>
</feature>
<feature type="compositionally biased region" description="Basic and acidic residues" evidence="1">
    <location>
        <begin position="443"/>
        <end position="473"/>
    </location>
</feature>
<sequence>MPSPVEETKDKSTPVEEKLPTPIKEKTPSPMEEKAPSPVEERNFHPPFKMKKPQHQLKKQSWEDKKVPLKTEEERIPIPIKEKVSSPIEEKAPLPVEEQKIPSQVKEDKAPSPVKEERLTSPVKEEKAPSPVEEEKAPSPIEEAMTTSKTEGEKIPTPIKEEKAPSTLKKKAPSPLEEQTIPTPVKEEKAPSPVQETTVPSIIEVEKIPTPIEEKKALSQMEEKASSPLEEQSFPPAPSKTEEEIITTPIKEKAPSTLEEKAPSPVEDQKIPSPVKVEKAPSSVKEKAPSPVKEEKAPSPIEETKVTTTIEDENIPTPIEEKKAPSPIQDKAPSPVKEQKIPLLVKEEKAPSPVEELKPPSTTEEEKIPAPTKEEKTPSPMVEKVPSPVEEQKIPSLVKEYKAASPIEEMRISAPTEEEKIPTPVKDGKTPSPVVESKALLTTEKEKIPTPIKKEKAPSPMEEKASSPVEDQKIPSPVKEYKAASPIEEMRISSPTDEAKVPAEIEEKICSYLAVDKKITSPVEDAKVPSAAEEKTFASPTEEEKSPSPTQEKKISSPVKEAKAPSAIEETKVPSPTEGIKVSSEPEEEKTLSPVQEVTAPTTAEEEKIPSPIKEDKTPSPIEKKKVSSPVEEEKASSPIEEAKVSTPAEDAKAPSGTEEKKISSEMKEEKAPLPFEKIPSPVKTAEAESPEDEKDKLKMEIDSKVSQEDFLSAVSKKINDYESLLNELEEECDFPSGTSSSVLYNTICTELGLKKITITVENIIKYIIEHRIEILTIIKTKYSKIKSVELTEKKITDKKESSKTEDILTEKLSLKEVHEKHVTTKLDEDRKSPSPLDEEKPHSPTEEKQISSIESISLVEAAEKKKIEAIQDAVEEQMPVEKEPEKKITDFDSKALQEAFLIEAAKQIKDYESLLKELDDNCDFPCGNSATVLYDTVCFELSVKKITITVESIIKYIIEYRIEIITIIKRKYSKIKYDDSKPKEAEKSTVVEQISEDRHSIHESILPSSDYIMDRNIFDQTYDEDIISPIAESVMGEEIYVHEDEIEMDQDDIIKPKSARDTSPSDAHKDKTEFPKPKTLYEKPESEQVFRHIFAETIVDDESEILQDKISAESEISGEISMKDDDDDKMDEPESPRKKLMYVEIEIEESVTSTTDASPDTDAPEIPYDGKYKEQVEKDIIVKEETSESVQKIAEDGKSTELMKSTDEKVSPKLESKSEPTVSPPAEVASNKLDSRESKIVKESTDVSKPELMKSVQETTTAMGTESEIQEDQQKIIHIDSTEDGVKEIEIGQEDTDKSIHFKTEKHIDMSTKDRISPELVPTEIKTEETSFVLKTSDMPSSSEVSKILTTTSITEGDSTVSETKSKIISSKVVSSDISEETSAITVKTEKEEDAFETITTITTTKIIKSDDLDHLKETVTKEMEKVPDDSLSFETPRDSEILESLPKERGDIEATVGKTVATVTTIKIMSLDDTDSTYKVSTEDEAKAIADELKRTEPVEEQKLITTKTEIEDDSPKTSEIQEVSKEDVSQDIAPPTKEVHISEKSTISLSDKLTGKDVKTDSISLEEEVVATEIVASPKEKDAEEKGKDIKKVADAGVSQTKEKSAESIEDTIDSTATEILSSDEQSLFKKVITTEKIVTDDDSDFSKIKVESRIITTKTVASSLDEEGHATIITSEKDIPEEFQKLITDEKFETKETESDSRSLDSLSRDITMVEETVSETKTTHLAKPTVDETKEETSITLKGETETLSSETESSHKKEKTDEFEIPTITKAITTVTRTLVMPSDDLDMKSEDEKSFAVESSTIRDEQQIIQEEIQTSSSEIVTETITKEILKSPIEKKDSGIKTSITKKESESPSSDAQETHLTEEMEVIDGEPVIRTTVTTITRKIVIPADEIDEKSFAVASSATTTSEQEICHETKTSSEEVTETTTTEILKSPIEKTDSRIKTSITKTESESPSSDAHETHLKEEMEVIDGDPVIKKTVTTITRKIVVPAEDFDEESFAVASSITTSSGQQISHETKTSSEEVTETTTTEILKSPTEKTDSEIKTSTMKTESESSSADTHETRLTEEMEVIDGDPVIRKTITTITRKIVVPAEDFDEESFAVATTSSEQQMSQKTKTSPEEAAETTTTEILKSPTEKIDSGIKTSTMKTGSESPSSDAHETRLTEEMEVIDGEPVIRKTITTITRKIVVPAEDFDEESFAVASSTATSSEQQISQKTKTSPEEATETTTTEILKSSTERIDSDIKTSTMKTESESPSSDAHETRLTEEMEVIDGDPVIRKTITTITRKIVVPAEDFDEESFAVATTSSEQQISQKTKTSPEEATETTTTEILKSPTERIDSGIKTSTMKTESESPSSDAHETRLSEEMEVIDGEPVIRKTITTITRKIVVPTEEIDEKSFIITSSATSDEQQKFEEVKTSASETLAETTVTDVLKSPIEKADYHTTVTTKTASIPDYSDIHLTKEMEETDGEPIVTKTVTTITRKIIIPADGSDDIPLTTTYEQEDKSEKETKIGSEIVAETTSTEIPKQKSEKMDEQFITTSETVPEADVIHQIDETERTDETPIITKTVTTITRKIVMPSEDVDDKSLSSITSTASEEQDMSSETVTIQKVKSLSKGTTDETVTESALGVSDIYSTDETETIDGQPVITKTVTVTRKIIMPAEENDEQSFTTITSSTTTEERDDIKVDTKTSSSSSATTIHDEKSEQIGEFPVTVKTTIKTTVHEDSDSTESVVSEKSTISKRVEDKEHMETKSDSMTVMKIDSSTERTEHHSENIEERQISSTETKTTDKKSDMQTQDSISKSCATTKSSLQEHEISSDSTSQSFKTTSQEIIKKELSDTHSTEGTSEDFEHKIITKTCLSEATEIEDSHTEITSKDSTISIVKTSKIITEPDEETDDTRAPRTRLSSEDDPTDELSSPGKTKSKRKEHRTVKKKIIVYQTETGDSAEDILTEDKIREAIIEAGGKQSSKSHIISFGTVDDLESFSGQENILELRSKSTTPVPEDENTTSKVETVSEKLESIEIDPFSLITKPIEETFRKKISEQHSSTTSETRQETMKETSHETIEEISFDKKVATDAKKLAMEISRQTRERTESTQSETHERTSSASTTETSLVSESRTTSSTSHPSQSERDEDEGKKTFSLDEWGKPMGLPSPPEPLDFETDLSTLSKQKTTHTTKQEGSYTENKADVSTEQQNNTTDLKSGTEKSNKETDSVSEQEYNHQGHKTGEGSTEPVYIDLTYVPHFGDPHYCNVEFFRRIRSRYYVFSGTKPSKEVFNALLEAKQDWKDKDAKVTIIPTYETDTLGYWMAVNQEALIANNIDVAPSASRCTINLQDHETSCSAYRLEL</sequence>
<feature type="compositionally biased region" description="Low complexity" evidence="1">
    <location>
        <begin position="2235"/>
        <end position="2244"/>
    </location>
</feature>
<feature type="region of interest" description="Disordered" evidence="1">
    <location>
        <begin position="821"/>
        <end position="850"/>
    </location>
</feature>
<feature type="compositionally biased region" description="Low complexity" evidence="1">
    <location>
        <begin position="2680"/>
        <end position="2689"/>
    </location>
</feature>
<keyword evidence="3" id="KW-1185">Reference proteome</keyword>
<feature type="compositionally biased region" description="Basic and acidic residues" evidence="1">
    <location>
        <begin position="605"/>
        <end position="671"/>
    </location>
</feature>
<feature type="region of interest" description="Disordered" evidence="1">
    <location>
        <begin position="409"/>
        <end position="499"/>
    </location>
</feature>
<feature type="region of interest" description="Disordered" evidence="1">
    <location>
        <begin position="2677"/>
        <end position="2714"/>
    </location>
</feature>
<feature type="compositionally biased region" description="Basic and acidic residues" evidence="1">
    <location>
        <begin position="1"/>
        <end position="44"/>
    </location>
</feature>
<feature type="region of interest" description="Disordered" evidence="1">
    <location>
        <begin position="1843"/>
        <end position="1871"/>
    </location>
</feature>